<evidence type="ECO:0000313" key="4">
    <source>
        <dbReference type="EMBL" id="AFK87351.1"/>
    </source>
</evidence>
<proteinExistence type="predicted"/>
<organism evidence="4 5">
    <name type="scientific">Thermoanaerobacterium saccharolyticum (strain DSM 8691 / JW/SL-YS485)</name>
    <dbReference type="NCBI Taxonomy" id="1094508"/>
    <lineage>
        <taxon>Bacteria</taxon>
        <taxon>Bacillati</taxon>
        <taxon>Bacillota</taxon>
        <taxon>Clostridia</taxon>
        <taxon>Thermoanaerobacterales</taxon>
        <taxon>Thermoanaerobacteraceae</taxon>
        <taxon>Thermoanaerobacterium</taxon>
    </lineage>
</organism>
<evidence type="ECO:0000259" key="3">
    <source>
        <dbReference type="PROSITE" id="PS50106"/>
    </source>
</evidence>
<dbReference type="Gene3D" id="2.40.10.120">
    <property type="match status" value="1"/>
</dbReference>
<dbReference type="STRING" id="1094508.Tsac_2349"/>
<evidence type="ECO:0000256" key="2">
    <source>
        <dbReference type="ARBA" id="ARBA00022801"/>
    </source>
</evidence>
<dbReference type="KEGG" id="tsh:Tsac_2349"/>
<dbReference type="GO" id="GO:0006508">
    <property type="term" value="P:proteolysis"/>
    <property type="evidence" value="ECO:0007669"/>
    <property type="project" value="UniProtKB-KW"/>
</dbReference>
<dbReference type="GO" id="GO:0004252">
    <property type="term" value="F:serine-type endopeptidase activity"/>
    <property type="evidence" value="ECO:0007669"/>
    <property type="project" value="InterPro"/>
</dbReference>
<reference evidence="4 5" key="1">
    <citation type="journal article" date="2014" name="Appl. Environ. Microbiol.">
        <title>Profile of Secreted Hydrolases, Associated Proteins, and SlpA in Thermoanaerobacterium saccharolyticum during the Degradation of Hemicellulose.</title>
        <authorList>
            <person name="Currie D.H."/>
            <person name="Guss A.M."/>
            <person name="Herring C.D."/>
            <person name="Giannone R.J."/>
            <person name="Johnson C.M."/>
            <person name="Lankford P.K."/>
            <person name="Brown S.D."/>
            <person name="Hettich R.L."/>
            <person name="Lynd L.R."/>
        </authorList>
    </citation>
    <scope>NUCLEOTIDE SEQUENCE [LARGE SCALE GENOMIC DNA]</scope>
    <source>
        <strain evidence="5">DSM 8691 / JW/SL-YS485</strain>
    </source>
</reference>
<dbReference type="Pfam" id="PF13180">
    <property type="entry name" value="PDZ_2"/>
    <property type="match status" value="1"/>
</dbReference>
<dbReference type="InterPro" id="IPR001478">
    <property type="entry name" value="PDZ"/>
</dbReference>
<dbReference type="Gene3D" id="2.30.42.10">
    <property type="match status" value="1"/>
</dbReference>
<dbReference type="PROSITE" id="PS50106">
    <property type="entry name" value="PDZ"/>
    <property type="match status" value="1"/>
</dbReference>
<dbReference type="AlphaFoldDB" id="I3VXV6"/>
<keyword evidence="2" id="KW-0378">Hydrolase</keyword>
<dbReference type="eggNOG" id="COG0265">
    <property type="taxonomic scope" value="Bacteria"/>
</dbReference>
<evidence type="ECO:0000256" key="1">
    <source>
        <dbReference type="ARBA" id="ARBA00022670"/>
    </source>
</evidence>
<dbReference type="PANTHER" id="PTHR43343">
    <property type="entry name" value="PEPTIDASE S12"/>
    <property type="match status" value="1"/>
</dbReference>
<dbReference type="PANTHER" id="PTHR43343:SF3">
    <property type="entry name" value="PROTEASE DO-LIKE 8, CHLOROPLASTIC"/>
    <property type="match status" value="1"/>
</dbReference>
<dbReference type="PATRIC" id="fig|1094508.3.peg.2380"/>
<dbReference type="InterPro" id="IPR036034">
    <property type="entry name" value="PDZ_sf"/>
</dbReference>
<keyword evidence="1" id="KW-0645">Protease</keyword>
<evidence type="ECO:0000313" key="5">
    <source>
        <dbReference type="Proteomes" id="UP000006178"/>
    </source>
</evidence>
<sequence>MEFNNGFENYRLPDVNPKNDKKSLGKMVKRYRRKMFMSFVAVALVAALAGGALGAGIVKYADTGNTQVVNRYLPLSSDNNNFNLITNIVKAVSPSVVGIDTYISGYGAYGYGGNSYVEEGSGSGIIIDSEGHIVTNDHVVEGASKITVNLSDGRKFPAQLVGKDSRTDLAVLKINATNLTPAKLGDSSKLEVGELAVAIGNPLGDSFAGTATAGIISGLNRNLQSDYGPVNLIQTDAAINPGNSGGPLVNSVGEVIGITSIKLTSTGGSSSGDPFGLFQSQSVPLEGMGFAIPINEAKPIIEELIRKGYVERPVIGVSVQQITQQQANQYNIPVGLYIAQVQQGSGADAAGLQAGDIITAVDGTNVTTFNQLENILNNHKIGDVISVTVWRNGQTLTVNVKLSGSNGQ</sequence>
<dbReference type="Pfam" id="PF13365">
    <property type="entry name" value="Trypsin_2"/>
    <property type="match status" value="1"/>
</dbReference>
<name>I3VXV6_THESW</name>
<dbReference type="InterPro" id="IPR051201">
    <property type="entry name" value="Chloro_Bact_Ser_Proteases"/>
</dbReference>
<protein>
    <submittedName>
        <fullName evidence="4">Peptidase S1 and S6 chymotrypsin/Hap</fullName>
    </submittedName>
</protein>
<gene>
    <name evidence="4" type="ordered locus">Tsac_2349</name>
</gene>
<dbReference type="InterPro" id="IPR009003">
    <property type="entry name" value="Peptidase_S1_PA"/>
</dbReference>
<accession>I3VXV6</accession>
<dbReference type="SMART" id="SM00228">
    <property type="entry name" value="PDZ"/>
    <property type="match status" value="1"/>
</dbReference>
<dbReference type="InterPro" id="IPR001940">
    <property type="entry name" value="Peptidase_S1C"/>
</dbReference>
<dbReference type="RefSeq" id="WP_014759187.1">
    <property type="nucleotide sequence ID" value="NC_017992.1"/>
</dbReference>
<feature type="domain" description="PDZ" evidence="3">
    <location>
        <begin position="315"/>
        <end position="393"/>
    </location>
</feature>
<keyword evidence="5" id="KW-1185">Reference proteome</keyword>
<dbReference type="EMBL" id="CP003184">
    <property type="protein sequence ID" value="AFK87351.1"/>
    <property type="molecule type" value="Genomic_DNA"/>
</dbReference>
<dbReference type="PRINTS" id="PR00834">
    <property type="entry name" value="PROTEASES2C"/>
</dbReference>
<dbReference type="Proteomes" id="UP000006178">
    <property type="component" value="Chromosome"/>
</dbReference>
<dbReference type="BioCyc" id="TSAC1094508:GLMA-2381-MONOMER"/>
<dbReference type="SUPFAM" id="SSF50156">
    <property type="entry name" value="PDZ domain-like"/>
    <property type="match status" value="1"/>
</dbReference>
<dbReference type="SUPFAM" id="SSF50494">
    <property type="entry name" value="Trypsin-like serine proteases"/>
    <property type="match status" value="1"/>
</dbReference>